<evidence type="ECO:0000313" key="2">
    <source>
        <dbReference type="EMBL" id="GAA4880765.1"/>
    </source>
</evidence>
<proteinExistence type="predicted"/>
<dbReference type="Proteomes" id="UP001501752">
    <property type="component" value="Unassembled WGS sequence"/>
</dbReference>
<sequence length="78" mass="8183">MPREASVAVGRTTAGGARLPESHLLIDNTHPEPDEGAERAVVHSGLRPAAVTPVPLVTPGARDSRTRARGIRGVRMLA</sequence>
<organism evidence="2 3">
    <name type="scientific">Kitasatospora terrestris</name>
    <dbReference type="NCBI Taxonomy" id="258051"/>
    <lineage>
        <taxon>Bacteria</taxon>
        <taxon>Bacillati</taxon>
        <taxon>Actinomycetota</taxon>
        <taxon>Actinomycetes</taxon>
        <taxon>Kitasatosporales</taxon>
        <taxon>Streptomycetaceae</taxon>
        <taxon>Kitasatospora</taxon>
    </lineage>
</organism>
<gene>
    <name evidence="2" type="ORF">GCM10023235_71290</name>
</gene>
<accession>A0ABP9EJE4</accession>
<evidence type="ECO:0000313" key="3">
    <source>
        <dbReference type="Proteomes" id="UP001501752"/>
    </source>
</evidence>
<comment type="caution">
    <text evidence="2">The sequence shown here is derived from an EMBL/GenBank/DDBJ whole genome shotgun (WGS) entry which is preliminary data.</text>
</comment>
<keyword evidence="3" id="KW-1185">Reference proteome</keyword>
<dbReference type="EMBL" id="BAABIS010000001">
    <property type="protein sequence ID" value="GAA4880765.1"/>
    <property type="molecule type" value="Genomic_DNA"/>
</dbReference>
<evidence type="ECO:0000256" key="1">
    <source>
        <dbReference type="SAM" id="MobiDB-lite"/>
    </source>
</evidence>
<feature type="region of interest" description="Disordered" evidence="1">
    <location>
        <begin position="1"/>
        <end position="21"/>
    </location>
</feature>
<protein>
    <submittedName>
        <fullName evidence="2">Uncharacterized protein</fullName>
    </submittedName>
</protein>
<reference evidence="3" key="1">
    <citation type="journal article" date="2019" name="Int. J. Syst. Evol. Microbiol.">
        <title>The Global Catalogue of Microorganisms (GCM) 10K type strain sequencing project: providing services to taxonomists for standard genome sequencing and annotation.</title>
        <authorList>
            <consortium name="The Broad Institute Genomics Platform"/>
            <consortium name="The Broad Institute Genome Sequencing Center for Infectious Disease"/>
            <person name="Wu L."/>
            <person name="Ma J."/>
        </authorList>
    </citation>
    <scope>NUCLEOTIDE SEQUENCE [LARGE SCALE GENOMIC DNA]</scope>
    <source>
        <strain evidence="3">JCM 13006</strain>
    </source>
</reference>
<name>A0ABP9EJE4_9ACTN</name>